<dbReference type="Pfam" id="PF05257">
    <property type="entry name" value="CHAP"/>
    <property type="match status" value="1"/>
</dbReference>
<dbReference type="Pfam" id="PF01832">
    <property type="entry name" value="Glucosaminidase"/>
    <property type="match status" value="1"/>
</dbReference>
<organism evidence="4 5">
    <name type="scientific">Candidatus Enterococcus ferrettii</name>
    <dbReference type="NCBI Taxonomy" id="2815324"/>
    <lineage>
        <taxon>Bacteria</taxon>
        <taxon>Bacillati</taxon>
        <taxon>Bacillota</taxon>
        <taxon>Bacilli</taxon>
        <taxon>Lactobacillales</taxon>
        <taxon>Enterococcaceae</taxon>
        <taxon>Enterococcus</taxon>
    </lineage>
</organism>
<dbReference type="Gene3D" id="1.10.530.10">
    <property type="match status" value="1"/>
</dbReference>
<feature type="domain" description="Peptidase C51" evidence="3">
    <location>
        <begin position="336"/>
        <end position="466"/>
    </location>
</feature>
<proteinExistence type="inferred from homology"/>
<protein>
    <recommendedName>
        <fullName evidence="3">Peptidase C51 domain-containing protein</fullName>
    </recommendedName>
</protein>
<dbReference type="EMBL" id="JAFREL020000001">
    <property type="protein sequence ID" value="MEO1769354.1"/>
    <property type="molecule type" value="Genomic_DNA"/>
</dbReference>
<dbReference type="InterPro" id="IPR007921">
    <property type="entry name" value="CHAP_dom"/>
</dbReference>
<evidence type="ECO:0000313" key="5">
    <source>
        <dbReference type="Proteomes" id="UP000664357"/>
    </source>
</evidence>
<comment type="similarity">
    <text evidence="1">Belongs to the glycosyl hydrolase 73 family.</text>
</comment>
<dbReference type="PROSITE" id="PS50911">
    <property type="entry name" value="CHAP"/>
    <property type="match status" value="1"/>
</dbReference>
<evidence type="ECO:0000256" key="1">
    <source>
        <dbReference type="ARBA" id="ARBA00010266"/>
    </source>
</evidence>
<name>A0ABV0EL90_9ENTE</name>
<dbReference type="InterPro" id="IPR002901">
    <property type="entry name" value="MGlyc_endo_b_GlcNAc-like_dom"/>
</dbReference>
<evidence type="ECO:0000256" key="2">
    <source>
        <dbReference type="ARBA" id="ARBA00022801"/>
    </source>
</evidence>
<dbReference type="PANTHER" id="PTHR33308:SF9">
    <property type="entry name" value="PEPTIDOGLYCAN HYDROLASE FLGJ"/>
    <property type="match status" value="1"/>
</dbReference>
<reference evidence="4 5" key="2">
    <citation type="submission" date="2024-02" db="EMBL/GenBank/DDBJ databases">
        <title>The Genome Sequence of Enterococcus sp. DIV0159.</title>
        <authorList>
            <person name="Earl A."/>
            <person name="Manson A."/>
            <person name="Gilmore M."/>
            <person name="Sanders J."/>
            <person name="Shea T."/>
            <person name="Howe W."/>
            <person name="Livny J."/>
            <person name="Cuomo C."/>
            <person name="Neafsey D."/>
            <person name="Birren B."/>
        </authorList>
    </citation>
    <scope>NUCLEOTIDE SEQUENCE [LARGE SCALE GENOMIC DNA]</scope>
    <source>
        <strain evidence="4 5">665A</strain>
    </source>
</reference>
<comment type="caution">
    <text evidence="4">The sequence shown here is derived from an EMBL/GenBank/DDBJ whole genome shotgun (WGS) entry which is preliminary data.</text>
</comment>
<dbReference type="SUPFAM" id="SSF54001">
    <property type="entry name" value="Cysteine proteinases"/>
    <property type="match status" value="1"/>
</dbReference>
<reference evidence="4 5" key="1">
    <citation type="submission" date="2021-03" db="EMBL/GenBank/DDBJ databases">
        <authorList>
            <person name="Gilmore M.S."/>
            <person name="Schwartzman J."/>
            <person name="Van Tyne D."/>
            <person name="Martin M."/>
            <person name="Earl A.M."/>
            <person name="Manson A.L."/>
            <person name="Straub T."/>
            <person name="Salamzade R."/>
            <person name="Saavedra J."/>
            <person name="Lebreton F."/>
            <person name="Prichula J."/>
            <person name="Schaufler K."/>
            <person name="Gaca A."/>
            <person name="Sgardioli B."/>
            <person name="Wagenaar J."/>
            <person name="Strong T."/>
        </authorList>
    </citation>
    <scope>NUCLEOTIDE SEQUENCE [LARGE SCALE GENOMIC DNA]</scope>
    <source>
        <strain evidence="4 5">665A</strain>
    </source>
</reference>
<dbReference type="PANTHER" id="PTHR33308">
    <property type="entry name" value="PEPTIDOGLYCAN HYDROLASE FLGJ"/>
    <property type="match status" value="1"/>
</dbReference>
<dbReference type="InterPro" id="IPR038765">
    <property type="entry name" value="Papain-like_cys_pep_sf"/>
</dbReference>
<dbReference type="Gene3D" id="4.10.80.30">
    <property type="entry name" value="DNA polymerase, domain 6"/>
    <property type="match status" value="1"/>
</dbReference>
<evidence type="ECO:0000259" key="3">
    <source>
        <dbReference type="PROSITE" id="PS50911"/>
    </source>
</evidence>
<sequence length="468" mass="51641">MAESDLNGYELPLLSSFGNENQGLLVYEGLRKLGEKEETYTNEQLLSEMYLQLFDQEFTAMESQSIDHLEGLQPGDTLLVKNKPIGMYLGEDHYLTVKKEKSKENDETENSVKVALLSERKSGETIIGKRTDNFTKTTYGKEILSTYPSNIKIDISENTQQFIDQIGKDAQKLGLKYDVFASVMIAQAILESGSGSSGLSSAPNYNLFGVKGSYEGQSVNLATQEDNGSGELYTISAAFRKYPSYAESLGDYVTLIREGISGNSEYYQEAWRSEAKNYLRAAQSLTGKYATDTLYHHKISSIISAYHLTKYDEKLPAEGAATSVVLQSKDSIPEAYRKKMTFPDYDGKNYNLSGSYPVGQCTWYAYNRVAQLGGHVDDYMGNGGEWGMKGRSLGYEVTQTPKAGYLISFSPGTAGSDARYGHVAFVEAVTDQGILISEGNVVGGTVISYRVIPNDLAKSQLVSYIRPQ</sequence>
<evidence type="ECO:0000313" key="4">
    <source>
        <dbReference type="EMBL" id="MEO1769354.1"/>
    </source>
</evidence>
<dbReference type="InterPro" id="IPR051056">
    <property type="entry name" value="Glycosyl_Hydrolase_73"/>
</dbReference>
<dbReference type="SMART" id="SM00047">
    <property type="entry name" value="LYZ2"/>
    <property type="match status" value="1"/>
</dbReference>
<gene>
    <name evidence="4" type="ORF">JZO67_001305</name>
</gene>
<keyword evidence="2" id="KW-0378">Hydrolase</keyword>
<keyword evidence="5" id="KW-1185">Reference proteome</keyword>
<dbReference type="Proteomes" id="UP000664357">
    <property type="component" value="Unassembled WGS sequence"/>
</dbReference>
<dbReference type="Gene3D" id="3.90.1720.10">
    <property type="entry name" value="endopeptidase domain like (from Nostoc punctiforme)"/>
    <property type="match status" value="1"/>
</dbReference>
<accession>A0ABV0EL90</accession>